<feature type="transmembrane region" description="Helical" evidence="1">
    <location>
        <begin position="12"/>
        <end position="29"/>
    </location>
</feature>
<organism evidence="3 4">
    <name type="scientific">Dasania phycosphaerae</name>
    <dbReference type="NCBI Taxonomy" id="2950436"/>
    <lineage>
        <taxon>Bacteria</taxon>
        <taxon>Pseudomonadati</taxon>
        <taxon>Pseudomonadota</taxon>
        <taxon>Gammaproteobacteria</taxon>
        <taxon>Cellvibrionales</taxon>
        <taxon>Spongiibacteraceae</taxon>
        <taxon>Dasania</taxon>
    </lineage>
</organism>
<dbReference type="Gene3D" id="1.10.530.10">
    <property type="match status" value="1"/>
</dbReference>
<keyword evidence="1" id="KW-1133">Transmembrane helix</keyword>
<dbReference type="PANTHER" id="PTHR40572">
    <property type="entry name" value="PROTEIN BAX"/>
    <property type="match status" value="1"/>
</dbReference>
<keyword evidence="1" id="KW-0472">Membrane</keyword>
<protein>
    <submittedName>
        <fullName evidence="3">Glucosaminidase domain-containing protein</fullName>
    </submittedName>
</protein>
<sequence>MLVRYVMQKVMLPLLLLFVALMVVLYIYYPEPEPFDATDQLDERAAALVNTLPDFKQYKSVRKKKAAFFAFMLPMIELENDRIMRRRARILELQASLQQGNKLVASDKKWLLKWAKKYNVESKGYQPLKIIEQLLIRVDKIPPSLALAQSANESAWGTSRFALQGNNLYGQWCFSVGCGIVPTGRPEGETYEVASFASPMDSVVSYMHNLNAYSAYIELREIRADLRAKNAPLSGSVLAEGLLSYSTRGEEYIKELRQMIRINRLSQYDQPKVEAALNP</sequence>
<evidence type="ECO:0000256" key="1">
    <source>
        <dbReference type="SAM" id="Phobius"/>
    </source>
</evidence>
<dbReference type="Pfam" id="PF01832">
    <property type="entry name" value="Glucosaminidase"/>
    <property type="match status" value="1"/>
</dbReference>
<dbReference type="GO" id="GO:0004040">
    <property type="term" value="F:amidase activity"/>
    <property type="evidence" value="ECO:0007669"/>
    <property type="project" value="InterPro"/>
</dbReference>
<evidence type="ECO:0000313" key="4">
    <source>
        <dbReference type="Proteomes" id="UP001069090"/>
    </source>
</evidence>
<evidence type="ECO:0000259" key="2">
    <source>
        <dbReference type="Pfam" id="PF01832"/>
    </source>
</evidence>
<dbReference type="InterPro" id="IPR053195">
    <property type="entry name" value="Bax-like"/>
</dbReference>
<dbReference type="PANTHER" id="PTHR40572:SF1">
    <property type="entry name" value="PROTEIN BAX"/>
    <property type="match status" value="1"/>
</dbReference>
<keyword evidence="4" id="KW-1185">Reference proteome</keyword>
<keyword evidence="1" id="KW-0812">Transmembrane</keyword>
<gene>
    <name evidence="3" type="ORF">O0V09_16665</name>
</gene>
<dbReference type="AlphaFoldDB" id="A0A9J6RRY9"/>
<feature type="domain" description="Mannosyl-glycoprotein endo-beta-N-acetylglucosamidase-like" evidence="2">
    <location>
        <begin position="140"/>
        <end position="261"/>
    </location>
</feature>
<dbReference type="EMBL" id="JAPTGG010000017">
    <property type="protein sequence ID" value="MCZ0866845.1"/>
    <property type="molecule type" value="Genomic_DNA"/>
</dbReference>
<dbReference type="RefSeq" id="WP_258332795.1">
    <property type="nucleotide sequence ID" value="NZ_JAPTGG010000017.1"/>
</dbReference>
<dbReference type="Proteomes" id="UP001069090">
    <property type="component" value="Unassembled WGS sequence"/>
</dbReference>
<name>A0A9J6RRY9_9GAMM</name>
<proteinExistence type="predicted"/>
<dbReference type="InterPro" id="IPR002901">
    <property type="entry name" value="MGlyc_endo_b_GlcNAc-like_dom"/>
</dbReference>
<evidence type="ECO:0000313" key="3">
    <source>
        <dbReference type="EMBL" id="MCZ0866845.1"/>
    </source>
</evidence>
<accession>A0A9J6RRY9</accession>
<comment type="caution">
    <text evidence="3">The sequence shown here is derived from an EMBL/GenBank/DDBJ whole genome shotgun (WGS) entry which is preliminary data.</text>
</comment>
<reference evidence="3 4" key="1">
    <citation type="submission" date="2022-12" db="EMBL/GenBank/DDBJ databases">
        <title>Dasania phycosphaerae sp. nov., isolated from particulate material of the south coast of Korea.</title>
        <authorList>
            <person name="Jiang Y."/>
        </authorList>
    </citation>
    <scope>NUCLEOTIDE SEQUENCE [LARGE SCALE GENOMIC DNA]</scope>
    <source>
        <strain evidence="3 4">GY-19</strain>
    </source>
</reference>